<accession>A0A2P5KDM4</accession>
<sequence>MPVTSVYQKDEQLGDRRHPEHKLYFLPVLDLYNGEIVAYETSRRAAFKMVSAMLKTQTKRAGSCAIQDPAQSALAFRNCPTLWGRFNVQWSFSFRMLYCGAFRHAPPPTVTT</sequence>
<evidence type="ECO:0008006" key="3">
    <source>
        <dbReference type="Google" id="ProtNLM"/>
    </source>
</evidence>
<gene>
    <name evidence="1" type="ORF">B0O95_102211</name>
</gene>
<comment type="caution">
    <text evidence="1">The sequence shown here is derived from an EMBL/GenBank/DDBJ whole genome shotgun (WGS) entry which is preliminary data.</text>
</comment>
<protein>
    <recommendedName>
        <fullName evidence="3">Integrase-like protein</fullName>
    </recommendedName>
</protein>
<keyword evidence="2" id="KW-1185">Reference proteome</keyword>
<dbReference type="Proteomes" id="UP000243096">
    <property type="component" value="Unassembled WGS sequence"/>
</dbReference>
<name>A0A2P5KDM4_9BURK</name>
<dbReference type="OrthoDB" id="5365969at2"/>
<evidence type="ECO:0000313" key="2">
    <source>
        <dbReference type="Proteomes" id="UP000243096"/>
    </source>
</evidence>
<proteinExistence type="predicted"/>
<organism evidence="1 2">
    <name type="scientific">Mycetohabitans endofungorum</name>
    <dbReference type="NCBI Taxonomy" id="417203"/>
    <lineage>
        <taxon>Bacteria</taxon>
        <taxon>Pseudomonadati</taxon>
        <taxon>Pseudomonadota</taxon>
        <taxon>Betaproteobacteria</taxon>
        <taxon>Burkholderiales</taxon>
        <taxon>Burkholderiaceae</taxon>
        <taxon>Mycetohabitans</taxon>
    </lineage>
</organism>
<evidence type="ECO:0000313" key="1">
    <source>
        <dbReference type="EMBL" id="PPB84810.1"/>
    </source>
</evidence>
<dbReference type="AlphaFoldDB" id="A0A2P5KDM4"/>
<reference evidence="1 2" key="1">
    <citation type="submission" date="2018-01" db="EMBL/GenBank/DDBJ databases">
        <title>Genomic Encyclopedia of Type Strains, Phase III (KMG-III): the genomes of soil and plant-associated and newly described type strains.</title>
        <authorList>
            <person name="Whitman W."/>
        </authorList>
    </citation>
    <scope>NUCLEOTIDE SEQUENCE [LARGE SCALE GENOMIC DNA]</scope>
    <source>
        <strain evidence="1 2">HKI456</strain>
    </source>
</reference>
<dbReference type="EMBL" id="PRDW01000002">
    <property type="protein sequence ID" value="PPB84810.1"/>
    <property type="molecule type" value="Genomic_DNA"/>
</dbReference>